<evidence type="ECO:0000256" key="7">
    <source>
        <dbReference type="ARBA" id="ARBA00031484"/>
    </source>
</evidence>
<evidence type="ECO:0000256" key="5">
    <source>
        <dbReference type="ARBA" id="ARBA00023110"/>
    </source>
</evidence>
<dbReference type="InterPro" id="IPR027304">
    <property type="entry name" value="Trigger_fact/SurA_dom_sf"/>
</dbReference>
<dbReference type="EC" id="5.2.1.8" evidence="3"/>
<evidence type="ECO:0000256" key="8">
    <source>
        <dbReference type="PROSITE-ProRule" id="PRU00278"/>
    </source>
</evidence>
<comment type="similarity">
    <text evidence="2">Belongs to the PpiC/parvulin rotamase family.</text>
</comment>
<feature type="signal peptide" evidence="10">
    <location>
        <begin position="1"/>
        <end position="28"/>
    </location>
</feature>
<reference evidence="12 13" key="1">
    <citation type="journal article" date="2007" name="Appl. Environ. Microbiol.">
        <title>Rhizobial factors required for stem nodule maturation and maintenance in Sesbania rostrata-Azorhizobium caulinodans ORS571 symbiosis.</title>
        <authorList>
            <person name="Suzuki S."/>
            <person name="Aono T."/>
            <person name="Lee KB."/>
            <person name="Suzuki T."/>
            <person name="Liu CT."/>
            <person name="Miwa H."/>
            <person name="Wakao S."/>
            <person name="Iki T."/>
            <person name="Oyaizu H."/>
        </authorList>
    </citation>
    <scope>NUCLEOTIDE SEQUENCE [LARGE SCALE GENOMIC DNA]</scope>
    <source>
        <strain evidence="13">ATCC 43989 / DSM 5975 / JCM 20966 / LMG 6465 / NBRC 14845 / NCIMB 13405 / ORS 571</strain>
    </source>
</reference>
<dbReference type="InterPro" id="IPR000297">
    <property type="entry name" value="PPIase_PpiC"/>
</dbReference>
<accession>A8IJI6</accession>
<evidence type="ECO:0000256" key="6">
    <source>
        <dbReference type="ARBA" id="ARBA00030642"/>
    </source>
</evidence>
<dbReference type="HOGENOM" id="CLU_034646_1_3_5"/>
<dbReference type="InterPro" id="IPR046357">
    <property type="entry name" value="PPIase_dom_sf"/>
</dbReference>
<evidence type="ECO:0000256" key="3">
    <source>
        <dbReference type="ARBA" id="ARBA00013194"/>
    </source>
</evidence>
<dbReference type="Pfam" id="PF13616">
    <property type="entry name" value="Rotamase_3"/>
    <property type="match status" value="1"/>
</dbReference>
<keyword evidence="8 12" id="KW-0413">Isomerase</keyword>
<dbReference type="SUPFAM" id="SSF109998">
    <property type="entry name" value="Triger factor/SurA peptide-binding domain-like"/>
    <property type="match status" value="1"/>
</dbReference>
<dbReference type="EMBL" id="AP009384">
    <property type="protein sequence ID" value="BAF86309.1"/>
    <property type="molecule type" value="Genomic_DNA"/>
</dbReference>
<proteinExistence type="inferred from homology"/>
<dbReference type="GO" id="GO:0003755">
    <property type="term" value="F:peptidyl-prolyl cis-trans isomerase activity"/>
    <property type="evidence" value="ECO:0007669"/>
    <property type="project" value="UniProtKB-KW"/>
</dbReference>
<dbReference type="InterPro" id="IPR050245">
    <property type="entry name" value="PrsA_foldase"/>
</dbReference>
<dbReference type="STRING" id="438753.AZC_0311"/>
<feature type="domain" description="PpiC" evidence="11">
    <location>
        <begin position="158"/>
        <end position="246"/>
    </location>
</feature>
<evidence type="ECO:0000256" key="4">
    <source>
        <dbReference type="ARBA" id="ARBA00018370"/>
    </source>
</evidence>
<dbReference type="KEGG" id="azc:AZC_0311"/>
<feature type="region of interest" description="Disordered" evidence="9">
    <location>
        <begin position="278"/>
        <end position="314"/>
    </location>
</feature>
<keyword evidence="13" id="KW-1185">Reference proteome</keyword>
<feature type="chain" id="PRO_5002724502" description="Parvulin-like PPIase" evidence="10">
    <location>
        <begin position="29"/>
        <end position="314"/>
    </location>
</feature>
<evidence type="ECO:0000256" key="10">
    <source>
        <dbReference type="SAM" id="SignalP"/>
    </source>
</evidence>
<feature type="compositionally biased region" description="Low complexity" evidence="9">
    <location>
        <begin position="289"/>
        <end position="314"/>
    </location>
</feature>
<keyword evidence="10" id="KW-0732">Signal</keyword>
<reference evidence="12 13" key="4">
    <citation type="journal article" date="2009" name="Appl. Environ. Microbiol.">
        <title>Comparative genome-wide transcriptional profiling of Azorhizobium caulinodans ORS571 grown under free-living and symbiotic conditions.</title>
        <authorList>
            <person name="Tsukada S."/>
            <person name="Aono T."/>
            <person name="Akiba N."/>
            <person name="Lee KB."/>
            <person name="Liu CT."/>
            <person name="Toyazaki H."/>
            <person name="Oyaizu H."/>
        </authorList>
    </citation>
    <scope>NUCLEOTIDE SEQUENCE [LARGE SCALE GENOMIC DNA]</scope>
    <source>
        <strain evidence="13">ATCC 43989 / DSM 5975 / JCM 20966 / LMG 6465 / NBRC 14845 / NCIMB 13405 / ORS 571</strain>
    </source>
</reference>
<reference evidence="12 13" key="3">
    <citation type="journal article" date="2008" name="BMC Genomics">
        <title>The genome of the versatile nitrogen fixer Azorhizobium caulinodans ORS571.</title>
        <authorList>
            <person name="Lee KB."/>
            <person name="Backer P.D."/>
            <person name="Aono T."/>
            <person name="Liu CT."/>
            <person name="Suzuki S."/>
            <person name="Suzuki T."/>
            <person name="Kaneko T."/>
            <person name="Yamada M."/>
            <person name="Tabata S."/>
            <person name="Kupfer D.M."/>
            <person name="Najar F.Z."/>
            <person name="Wiley G.B."/>
            <person name="Roe B."/>
            <person name="Binnewies T.T."/>
            <person name="Ussery D.W."/>
            <person name="D'Haeze W."/>
            <person name="Herder J.D."/>
            <person name="Gevers D."/>
            <person name="Vereecke D."/>
            <person name="Holsters M."/>
            <person name="Oyaizu H."/>
        </authorList>
    </citation>
    <scope>NUCLEOTIDE SEQUENCE [LARGE SCALE GENOMIC DNA]</scope>
    <source>
        <strain evidence="13">ATCC 43989 / DSM 5975 / JCM 20966 / LMG 6465 / NBRC 14845 / NCIMB 13405 / ORS 571</strain>
    </source>
</reference>
<protein>
    <recommendedName>
        <fullName evidence="4">Parvulin-like PPIase</fullName>
        <ecNumber evidence="3">5.2.1.8</ecNumber>
    </recommendedName>
    <alternativeName>
        <fullName evidence="6">Peptidyl-prolyl cis-trans isomerase plp</fullName>
    </alternativeName>
    <alternativeName>
        <fullName evidence="7">Rotamase plp</fullName>
    </alternativeName>
</protein>
<comment type="catalytic activity">
    <reaction evidence="1">
        <text>[protein]-peptidylproline (omega=180) = [protein]-peptidylproline (omega=0)</text>
        <dbReference type="Rhea" id="RHEA:16237"/>
        <dbReference type="Rhea" id="RHEA-COMP:10747"/>
        <dbReference type="Rhea" id="RHEA-COMP:10748"/>
        <dbReference type="ChEBI" id="CHEBI:83833"/>
        <dbReference type="ChEBI" id="CHEBI:83834"/>
        <dbReference type="EC" id="5.2.1.8"/>
    </reaction>
</comment>
<dbReference type="AlphaFoldDB" id="A8IJI6"/>
<name>A8IJI6_AZOC5</name>
<organism evidence="12 13">
    <name type="scientific">Azorhizobium caulinodans (strain ATCC 43989 / DSM 5975 / JCM 20966 / LMG 6465 / NBRC 14845 / NCIMB 13405 / ORS 571)</name>
    <dbReference type="NCBI Taxonomy" id="438753"/>
    <lineage>
        <taxon>Bacteria</taxon>
        <taxon>Pseudomonadati</taxon>
        <taxon>Pseudomonadota</taxon>
        <taxon>Alphaproteobacteria</taxon>
        <taxon>Hyphomicrobiales</taxon>
        <taxon>Xanthobacteraceae</taxon>
        <taxon>Azorhizobium</taxon>
    </lineage>
</organism>
<reference evidence="12 13" key="5">
    <citation type="journal article" date="2010" name="Appl. Environ. Microbiol.">
        <title>phrR-like gene praR of Azorhizobium caulinodans ORS571 is essential for symbiosis with Sesbania rostrata and is involved in expression of reb genes.</title>
        <authorList>
            <person name="Akiba N."/>
            <person name="Aono T."/>
            <person name="Toyazaki H."/>
            <person name="Sato S."/>
            <person name="Oyaizu H."/>
        </authorList>
    </citation>
    <scope>NUCLEOTIDE SEQUENCE [LARGE SCALE GENOMIC DNA]</scope>
    <source>
        <strain evidence="13">ATCC 43989 / DSM 5975 / JCM 20966 / LMG 6465 / NBRC 14845 / NCIMB 13405 / ORS 571</strain>
    </source>
</reference>
<dbReference type="eggNOG" id="COG0760">
    <property type="taxonomic scope" value="Bacteria"/>
</dbReference>
<evidence type="ECO:0000259" key="11">
    <source>
        <dbReference type="PROSITE" id="PS50198"/>
    </source>
</evidence>
<dbReference type="PANTHER" id="PTHR47245:SF2">
    <property type="entry name" value="PEPTIDYL-PROLYL CIS-TRANS ISOMERASE HP_0175-RELATED"/>
    <property type="match status" value="1"/>
</dbReference>
<sequence length="314" mass="33255">MDHMMRPAPTAALAVALTAFAFGGQAFAQTAAPGATPPAAAAPARPADSDPVVETVNGAPIRASELAIAEDDIGPGLPQVQGAARQEYILSFLTDMTLLAQAAQAQKLDQSPEFAAKMNYLRTKALMETLMAAEAKKAVTEDAKRKTYDEFVKQTKPETEVHARHILVDSEAKAKEIAAKAKAGADFAKLAKENSKDSAEDGGDLGYFTKDQMVPEFADAAFKLDKGQVSDPVKTQFGWHVIKVEDKRQKPIPTYEQVSDQIDQYLIRKAQSDLVTKLRSDAKVEKTSAAPSAAPAAPATPAAPAGAAPAAPKN</sequence>
<reference evidence="12 13" key="6">
    <citation type="journal article" date="2011" name="Appl. Environ. Microbiol.">
        <title>Involvement of the azorhizobial chromosome partition gene (parA) in the onset of bacteroid differentiation during Sesbania rostrata stem nodule development.</title>
        <authorList>
            <person name="Liu CT."/>
            <person name="Lee KB."/>
            <person name="Wang YS."/>
            <person name="Peng MH."/>
            <person name="Lee KT."/>
            <person name="Suzuki S."/>
            <person name="Suzuki T."/>
            <person name="Oyaizu H."/>
        </authorList>
    </citation>
    <scope>NUCLEOTIDE SEQUENCE [LARGE SCALE GENOMIC DNA]</scope>
    <source>
        <strain evidence="13">ATCC 43989 / DSM 5975 / JCM 20966 / LMG 6465 / NBRC 14845 / NCIMB 13405 / ORS 571</strain>
    </source>
</reference>
<dbReference type="PANTHER" id="PTHR47245">
    <property type="entry name" value="PEPTIDYLPROLYL ISOMERASE"/>
    <property type="match status" value="1"/>
</dbReference>
<reference evidence="13" key="2">
    <citation type="submission" date="2007-04" db="EMBL/GenBank/DDBJ databases">
        <title>Complete genome sequence of the nitrogen-fixing bacterium Azorhizobium caulinodans ORS571.</title>
        <authorList>
            <person name="Lee K.B."/>
            <person name="Backer P.D."/>
            <person name="Aono T."/>
            <person name="Liu C.T."/>
            <person name="Suzuki S."/>
            <person name="Suzuki T."/>
            <person name="Kaneko T."/>
            <person name="Yamada M."/>
            <person name="Tabata S."/>
            <person name="Kupfer D.M."/>
            <person name="Najar F.Z."/>
            <person name="Wiley G.B."/>
            <person name="Roe B."/>
            <person name="Binnewies T."/>
            <person name="Ussery D."/>
            <person name="Vereecke D."/>
            <person name="Gevers D."/>
            <person name="Holsters M."/>
            <person name="Oyaizu H."/>
        </authorList>
    </citation>
    <scope>NUCLEOTIDE SEQUENCE [LARGE SCALE GENOMIC DNA]</scope>
    <source>
        <strain evidence="13">ATCC 43989 / DSM 5975 / JCM 20966 / LMG 6465 / NBRC 14845 / NCIMB 13405 / ORS 571</strain>
    </source>
</reference>
<dbReference type="Gene3D" id="3.10.50.40">
    <property type="match status" value="1"/>
</dbReference>
<dbReference type="Proteomes" id="UP000000270">
    <property type="component" value="Chromosome"/>
</dbReference>
<gene>
    <name evidence="12" type="ordered locus">AZC_0311</name>
</gene>
<evidence type="ECO:0000313" key="12">
    <source>
        <dbReference type="EMBL" id="BAF86309.1"/>
    </source>
</evidence>
<evidence type="ECO:0000313" key="13">
    <source>
        <dbReference type="Proteomes" id="UP000000270"/>
    </source>
</evidence>
<evidence type="ECO:0000256" key="1">
    <source>
        <dbReference type="ARBA" id="ARBA00000971"/>
    </source>
</evidence>
<evidence type="ECO:0000256" key="2">
    <source>
        <dbReference type="ARBA" id="ARBA00007656"/>
    </source>
</evidence>
<dbReference type="PROSITE" id="PS50198">
    <property type="entry name" value="PPIC_PPIASE_2"/>
    <property type="match status" value="1"/>
</dbReference>
<evidence type="ECO:0000256" key="9">
    <source>
        <dbReference type="SAM" id="MobiDB-lite"/>
    </source>
</evidence>
<dbReference type="SUPFAM" id="SSF54534">
    <property type="entry name" value="FKBP-like"/>
    <property type="match status" value="1"/>
</dbReference>
<keyword evidence="5 8" id="KW-0697">Rotamase</keyword>